<feature type="domain" description="Protein kinase" evidence="9">
    <location>
        <begin position="63"/>
        <end position="326"/>
    </location>
</feature>
<keyword evidence="5" id="KW-0418">Kinase</keyword>
<dbReference type="InterPro" id="IPR017777">
    <property type="entry name" value="ABC_urea-bd_UrtA"/>
</dbReference>
<sequence>MTGNASPSPHEPEASPKPHLGETQVVHNEPPAAIPGETPGVSGKETQSLQAAQTWVGKPLGKYKITGVLGKGGMGIVLKGHDSLIDRDVAIKLLPEDLSADATSLNRFLTEARAAGKLSHPNVVSIYEVGAEGAMYYLVMELIAGGSIEERLSKGKAYSPFEATRIMIDACQGIVAAHHVGLVHRDMKPANLLRAHDGRVKVTDFGIVKEVTAESQQVTRAGVVVGTPYYMSPEQCEGRPIDVRCDVYSLGATYFSLLTGRSPYVDSKSVVQVMYAHCHLPPPDPLEVDATIPPACAEVVRKAMAKSPEDRYQTAAEMLADLNMILAAMSGATLHPGATLHTGQLLATQPRGLPKQPILTTPPQSNRRQFLWAAGLGGLAVVGGGIGAIVWNSSRKGESAAAVVPPVAVPTSGEPIKVGVLHSLSGTMASSETSVVDATLLAIEEINQAGGLLGRKIKPVVVDGRSDWPTFAREAERLINQEKVCTIFGGWTSASRKTMKPVFEETGSLLVYPLQYEGLETSPNIVYMGAAPNQQILPAIDWVQSSLGKKKFFLVGSDYVFPRSAHAIIKDHLRKGGAEVVGEEFLPLGSQLTQGVIEKIKAAQPDMILNTINGDTNVAFFRDLRAAGITPSVIPTLSFSIGENELRSFDLNSMQGDYAAWTYFESIDTPANKEFVERFHERYPQRVITDPMESAYVGVKLWGQAVKEASSIEPKAIRRAMLDQRMAAPEGAVRIDAETQHCFKTPRLGQIRNDGQFDIVWTAKEPVRPEPYPVSRTAADWKAFLHDLYTGWGNQWAAK</sequence>
<dbReference type="GO" id="GO:0005524">
    <property type="term" value="F:ATP binding"/>
    <property type="evidence" value="ECO:0007669"/>
    <property type="project" value="UniProtKB-UniRule"/>
</dbReference>
<dbReference type="CDD" id="cd06355">
    <property type="entry name" value="PBP1_FmdD-like"/>
    <property type="match status" value="1"/>
</dbReference>
<evidence type="ECO:0000313" key="11">
    <source>
        <dbReference type="Proteomes" id="UP000199518"/>
    </source>
</evidence>
<dbReference type="EMBL" id="FOQD01000017">
    <property type="protein sequence ID" value="SFJ26138.1"/>
    <property type="molecule type" value="Genomic_DNA"/>
</dbReference>
<gene>
    <name evidence="10" type="ORF">SAMN05421753_11767</name>
</gene>
<keyword evidence="11" id="KW-1185">Reference proteome</keyword>
<evidence type="ECO:0000256" key="1">
    <source>
        <dbReference type="ARBA" id="ARBA00012513"/>
    </source>
</evidence>
<evidence type="ECO:0000313" key="10">
    <source>
        <dbReference type="EMBL" id="SFJ26138.1"/>
    </source>
</evidence>
<reference evidence="11" key="1">
    <citation type="submission" date="2016-10" db="EMBL/GenBank/DDBJ databases">
        <authorList>
            <person name="Varghese N."/>
            <person name="Submissions S."/>
        </authorList>
    </citation>
    <scope>NUCLEOTIDE SEQUENCE [LARGE SCALE GENOMIC DNA]</scope>
    <source>
        <strain evidence="11">DSM 26348</strain>
    </source>
</reference>
<dbReference type="PANTHER" id="PTHR47628">
    <property type="match status" value="1"/>
</dbReference>
<dbReference type="PANTHER" id="PTHR47628:SF1">
    <property type="entry name" value="ALIPHATIC AMIDASE EXPRESSION-REGULATING PROTEIN"/>
    <property type="match status" value="1"/>
</dbReference>
<dbReference type="EC" id="2.7.11.1" evidence="1"/>
<dbReference type="Gene3D" id="1.10.510.10">
    <property type="entry name" value="Transferase(Phosphotransferase) domain 1"/>
    <property type="match status" value="1"/>
</dbReference>
<evidence type="ECO:0000256" key="4">
    <source>
        <dbReference type="ARBA" id="ARBA00022741"/>
    </source>
</evidence>
<feature type="region of interest" description="Disordered" evidence="8">
    <location>
        <begin position="1"/>
        <end position="46"/>
    </location>
</feature>
<dbReference type="InterPro" id="IPR011009">
    <property type="entry name" value="Kinase-like_dom_sf"/>
</dbReference>
<feature type="binding site" evidence="7">
    <location>
        <position position="92"/>
    </location>
    <ligand>
        <name>ATP</name>
        <dbReference type="ChEBI" id="CHEBI:30616"/>
    </ligand>
</feature>
<proteinExistence type="predicted"/>
<dbReference type="Gene3D" id="3.30.200.20">
    <property type="entry name" value="Phosphorylase Kinase, domain 1"/>
    <property type="match status" value="1"/>
</dbReference>
<evidence type="ECO:0000256" key="5">
    <source>
        <dbReference type="ARBA" id="ARBA00022777"/>
    </source>
</evidence>
<dbReference type="SMART" id="SM00220">
    <property type="entry name" value="S_TKc"/>
    <property type="match status" value="1"/>
</dbReference>
<dbReference type="PROSITE" id="PS50011">
    <property type="entry name" value="PROTEIN_KINASE_DOM"/>
    <property type="match status" value="1"/>
</dbReference>
<name>A0A1I3PWW0_9PLAN</name>
<dbReference type="OrthoDB" id="6111975at2"/>
<dbReference type="InterPro" id="IPR028082">
    <property type="entry name" value="Peripla_BP_I"/>
</dbReference>
<dbReference type="Pfam" id="PF13433">
    <property type="entry name" value="Peripla_BP_5"/>
    <property type="match status" value="1"/>
</dbReference>
<dbReference type="CDD" id="cd14014">
    <property type="entry name" value="STKc_PknB_like"/>
    <property type="match status" value="1"/>
</dbReference>
<keyword evidence="4 7" id="KW-0547">Nucleotide-binding</keyword>
<accession>A0A1I3PWW0</accession>
<evidence type="ECO:0000259" key="9">
    <source>
        <dbReference type="PROSITE" id="PS50011"/>
    </source>
</evidence>
<evidence type="ECO:0000256" key="6">
    <source>
        <dbReference type="ARBA" id="ARBA00022840"/>
    </source>
</evidence>
<evidence type="ECO:0000256" key="3">
    <source>
        <dbReference type="ARBA" id="ARBA00022679"/>
    </source>
</evidence>
<dbReference type="InterPro" id="IPR000719">
    <property type="entry name" value="Prot_kinase_dom"/>
</dbReference>
<dbReference type="RefSeq" id="WP_092054438.1">
    <property type="nucleotide sequence ID" value="NZ_FOQD01000017.1"/>
</dbReference>
<organism evidence="10 11">
    <name type="scientific">Planctomicrobium piriforme</name>
    <dbReference type="NCBI Taxonomy" id="1576369"/>
    <lineage>
        <taxon>Bacteria</taxon>
        <taxon>Pseudomonadati</taxon>
        <taxon>Planctomycetota</taxon>
        <taxon>Planctomycetia</taxon>
        <taxon>Planctomycetales</taxon>
        <taxon>Planctomycetaceae</taxon>
        <taxon>Planctomicrobium</taxon>
    </lineage>
</organism>
<feature type="compositionally biased region" description="Basic and acidic residues" evidence="8">
    <location>
        <begin position="10"/>
        <end position="20"/>
    </location>
</feature>
<dbReference type="InterPro" id="IPR017441">
    <property type="entry name" value="Protein_kinase_ATP_BS"/>
</dbReference>
<dbReference type="PROSITE" id="PS00107">
    <property type="entry name" value="PROTEIN_KINASE_ATP"/>
    <property type="match status" value="1"/>
</dbReference>
<dbReference type="NCBIfam" id="TIGR03407">
    <property type="entry name" value="urea_ABC_UrtA"/>
    <property type="match status" value="1"/>
</dbReference>
<evidence type="ECO:0000256" key="2">
    <source>
        <dbReference type="ARBA" id="ARBA00022527"/>
    </source>
</evidence>
<keyword evidence="2" id="KW-0723">Serine/threonine-protein kinase</keyword>
<protein>
    <recommendedName>
        <fullName evidence="1">non-specific serine/threonine protein kinase</fullName>
        <ecNumber evidence="1">2.7.11.1</ecNumber>
    </recommendedName>
</protein>
<dbReference type="GO" id="GO:0004674">
    <property type="term" value="F:protein serine/threonine kinase activity"/>
    <property type="evidence" value="ECO:0007669"/>
    <property type="project" value="UniProtKB-KW"/>
</dbReference>
<dbReference type="SUPFAM" id="SSF56112">
    <property type="entry name" value="Protein kinase-like (PK-like)"/>
    <property type="match status" value="1"/>
</dbReference>
<dbReference type="Pfam" id="PF00069">
    <property type="entry name" value="Pkinase"/>
    <property type="match status" value="1"/>
</dbReference>
<dbReference type="Proteomes" id="UP000199518">
    <property type="component" value="Unassembled WGS sequence"/>
</dbReference>
<dbReference type="STRING" id="1576369.SAMN05421753_11767"/>
<keyword evidence="6 7" id="KW-0067">ATP-binding</keyword>
<dbReference type="Gene3D" id="3.40.50.2300">
    <property type="match status" value="2"/>
</dbReference>
<evidence type="ECO:0000256" key="7">
    <source>
        <dbReference type="PROSITE-ProRule" id="PRU10141"/>
    </source>
</evidence>
<dbReference type="AlphaFoldDB" id="A0A1I3PWW0"/>
<dbReference type="SUPFAM" id="SSF53822">
    <property type="entry name" value="Periplasmic binding protein-like I"/>
    <property type="match status" value="1"/>
</dbReference>
<dbReference type="FunFam" id="1.10.510.10:FF:000021">
    <property type="entry name" value="Serine/threonine protein kinase"/>
    <property type="match status" value="1"/>
</dbReference>
<evidence type="ECO:0000256" key="8">
    <source>
        <dbReference type="SAM" id="MobiDB-lite"/>
    </source>
</evidence>
<keyword evidence="3" id="KW-0808">Transferase</keyword>